<dbReference type="EMBL" id="MT771343">
    <property type="protein sequence ID" value="QOC56011.1"/>
    <property type="molecule type" value="Genomic_DNA"/>
</dbReference>
<protein>
    <submittedName>
        <fullName evidence="1">Uncharacterized protein</fullName>
    </submittedName>
</protein>
<sequence length="30" mass="3407">MIAIVGRIVEAILDLILPWFNPIPNPYQEA</sequence>
<dbReference type="GeneID" id="65128343"/>
<reference evidence="1 2" key="1">
    <citation type="submission" date="2020-07" db="EMBL/GenBank/DDBJ databases">
        <authorList>
            <person name="Bortz R.L."/>
            <person name="Bai C."/>
            <person name="Brody A."/>
            <person name="Douse D."/>
            <person name="Feder N.M."/>
            <person name="Fischer E."/>
            <person name="Kim I."/>
            <person name="Kornbau S."/>
            <person name="Malek C.E."/>
            <person name="Menendez J.A."/>
            <person name="Moore R.J."/>
            <person name="Pinkovsky V.I."/>
            <person name="Raghavan D."/>
            <person name="Reznik A.S."/>
            <person name="Sciarra A.R."/>
            <person name="Starinsky S.F."/>
            <person name="Vaughan O."/>
            <person name="Walker S.E."/>
            <person name="Wiemann J."/>
            <person name="Butela K.A."/>
            <person name="Garlena R.A."/>
            <person name="Russell D.A."/>
            <person name="Pope W.H."/>
            <person name="Jacobs-Sera D."/>
            <person name="Hatfull G.F."/>
        </authorList>
    </citation>
    <scope>NUCLEOTIDE SEQUENCE [LARGE SCALE GENOMIC DNA]</scope>
</reference>
<dbReference type="KEGG" id="vg:65128343"/>
<proteinExistence type="predicted"/>
<keyword evidence="2" id="KW-1185">Reference proteome</keyword>
<evidence type="ECO:0000313" key="1">
    <source>
        <dbReference type="EMBL" id="QOC56011.1"/>
    </source>
</evidence>
<name>A0A7L7SID1_9CAUD</name>
<gene>
    <name evidence="1" type="primary">13</name>
    <name evidence="1" type="ORF">SEA_CLOWN_13</name>
</gene>
<accession>A0A7L7SID1</accession>
<dbReference type="RefSeq" id="YP_010110053.1">
    <property type="nucleotide sequence ID" value="NC_055867.1"/>
</dbReference>
<evidence type="ECO:0000313" key="2">
    <source>
        <dbReference type="Proteomes" id="UP000516645"/>
    </source>
</evidence>
<organism evidence="1 2">
    <name type="scientific">Gordonia phage Clown</name>
    <dbReference type="NCBI Taxonomy" id="2759393"/>
    <lineage>
        <taxon>Viruses</taxon>
        <taxon>Duplodnaviria</taxon>
        <taxon>Heunggongvirae</taxon>
        <taxon>Uroviricota</taxon>
        <taxon>Caudoviricetes</taxon>
        <taxon>Stackebrandtviridae</taxon>
        <taxon>Frickvirinae</taxon>
        <taxon>Clownvirus</taxon>
        <taxon>Clownvirus clown</taxon>
    </lineage>
</organism>
<dbReference type="Proteomes" id="UP000516645">
    <property type="component" value="Segment"/>
</dbReference>